<evidence type="ECO:0000313" key="2">
    <source>
        <dbReference type="Proteomes" id="UP000249260"/>
    </source>
</evidence>
<comment type="caution">
    <text evidence="1">The sequence shown here is derived from an EMBL/GenBank/DDBJ whole genome shotgun (WGS) entry which is preliminary data.</text>
</comment>
<dbReference type="EMBL" id="QLUW01000004">
    <property type="protein sequence ID" value="RAP74484.1"/>
    <property type="molecule type" value="Genomic_DNA"/>
</dbReference>
<dbReference type="RefSeq" id="WP_112884273.1">
    <property type="nucleotide sequence ID" value="NZ_QLUW01000004.1"/>
</dbReference>
<dbReference type="Proteomes" id="UP000249260">
    <property type="component" value="Unassembled WGS sequence"/>
</dbReference>
<sequence length="72" mass="8742">MTKVITFKNRSVPVHYPSEQLSYIELLHNKLLEMEYNFDFRKKWKRIKSVEMIRDVAILQYTDGTKLYLEVC</sequence>
<dbReference type="AlphaFoldDB" id="A0A328U3C4"/>
<name>A0A328U3C4_9BACL</name>
<accession>A0A328U3C4</accession>
<reference evidence="1 2" key="1">
    <citation type="submission" date="2018-06" db="EMBL/GenBank/DDBJ databases">
        <title>Paenibacillus montanisoli sp. nov., isolated from mountain area soil.</title>
        <authorList>
            <person name="Wu M."/>
        </authorList>
    </citation>
    <scope>NUCLEOTIDE SEQUENCE [LARGE SCALE GENOMIC DNA]</scope>
    <source>
        <strain evidence="1 2">RA17</strain>
    </source>
</reference>
<dbReference type="OrthoDB" id="2662826at2"/>
<organism evidence="1 2">
    <name type="scientific">Paenibacillus montanisoli</name>
    <dbReference type="NCBI Taxonomy" id="2081970"/>
    <lineage>
        <taxon>Bacteria</taxon>
        <taxon>Bacillati</taxon>
        <taxon>Bacillota</taxon>
        <taxon>Bacilli</taxon>
        <taxon>Bacillales</taxon>
        <taxon>Paenibacillaceae</taxon>
        <taxon>Paenibacillus</taxon>
    </lineage>
</organism>
<gene>
    <name evidence="1" type="ORF">DL346_20675</name>
</gene>
<protein>
    <submittedName>
        <fullName evidence="1">Uncharacterized protein</fullName>
    </submittedName>
</protein>
<evidence type="ECO:0000313" key="1">
    <source>
        <dbReference type="EMBL" id="RAP74484.1"/>
    </source>
</evidence>
<proteinExistence type="predicted"/>
<keyword evidence="2" id="KW-1185">Reference proteome</keyword>